<protein>
    <submittedName>
        <fullName evidence="2">Uncharacterized protein</fullName>
    </submittedName>
</protein>
<sequence>MPTEQGLKIINDIKAKWFPNGYRPHPKGGTDYRFSRKGQAEFKKQPKFKPLNIGRQSHES</sequence>
<accession>A0A0H3ZTE5</accession>
<proteinExistence type="predicted"/>
<feature type="region of interest" description="Disordered" evidence="1">
    <location>
        <begin position="38"/>
        <end position="60"/>
    </location>
</feature>
<evidence type="ECO:0000313" key="2">
    <source>
        <dbReference type="EMBL" id="AKN37772.1"/>
    </source>
</evidence>
<name>A0A0H3ZTE5_9VIBR</name>
<reference evidence="2" key="1">
    <citation type="journal article" date="2015" name="MBio">
        <title>Eco-Evolutionary Dynamics of Episomes among Ecologically Cohesive Bacterial Populations.</title>
        <authorList>
            <person name="Xue H."/>
            <person name="Cordero O.X."/>
            <person name="Camas F.M."/>
            <person name="Trimble W."/>
            <person name="Meyer F."/>
            <person name="Guglielmini J."/>
            <person name="Rocha E.P."/>
            <person name="Polz M.F."/>
        </authorList>
    </citation>
    <scope>NUCLEOTIDE SEQUENCE</scope>
    <source>
        <strain evidence="2">FF_482</strain>
    </source>
</reference>
<organism evidence="2">
    <name type="scientific">Vibrio sp. FF_482</name>
    <dbReference type="NCBI Taxonomy" id="1652836"/>
    <lineage>
        <taxon>Bacteria</taxon>
        <taxon>Pseudomonadati</taxon>
        <taxon>Pseudomonadota</taxon>
        <taxon>Gammaproteobacteria</taxon>
        <taxon>Vibrionales</taxon>
        <taxon>Vibrionaceae</taxon>
        <taxon>Vibrio</taxon>
    </lineage>
</organism>
<dbReference type="AlphaFoldDB" id="A0A0H3ZTE5"/>
<evidence type="ECO:0000256" key="1">
    <source>
        <dbReference type="SAM" id="MobiDB-lite"/>
    </source>
</evidence>
<dbReference type="EMBL" id="KP795550">
    <property type="protein sequence ID" value="AKN37772.1"/>
    <property type="molecule type" value="Genomic_DNA"/>
</dbReference>